<name>A0A427AUQ1_ENSVE</name>
<evidence type="ECO:0000256" key="1">
    <source>
        <dbReference type="SAM" id="Phobius"/>
    </source>
</evidence>
<reference evidence="2 3" key="1">
    <citation type="journal article" date="2014" name="Agronomy (Basel)">
        <title>A Draft Genome Sequence for Ensete ventricosum, the Drought-Tolerant Tree Against Hunger.</title>
        <authorList>
            <person name="Harrison J."/>
            <person name="Moore K.A."/>
            <person name="Paszkiewicz K."/>
            <person name="Jones T."/>
            <person name="Grant M."/>
            <person name="Ambacheew D."/>
            <person name="Muzemil S."/>
            <person name="Studholme D.J."/>
        </authorList>
    </citation>
    <scope>NUCLEOTIDE SEQUENCE [LARGE SCALE GENOMIC DNA]</scope>
</reference>
<organism evidence="2 3">
    <name type="scientific">Ensete ventricosum</name>
    <name type="common">Abyssinian banana</name>
    <name type="synonym">Musa ensete</name>
    <dbReference type="NCBI Taxonomy" id="4639"/>
    <lineage>
        <taxon>Eukaryota</taxon>
        <taxon>Viridiplantae</taxon>
        <taxon>Streptophyta</taxon>
        <taxon>Embryophyta</taxon>
        <taxon>Tracheophyta</taxon>
        <taxon>Spermatophyta</taxon>
        <taxon>Magnoliopsida</taxon>
        <taxon>Liliopsida</taxon>
        <taxon>Zingiberales</taxon>
        <taxon>Musaceae</taxon>
        <taxon>Ensete</taxon>
    </lineage>
</organism>
<sequence length="91" mass="10311">MVGGRTHKRGRVIGDTRRLRRRIQAVAPAGRSLRRGKLESPPTPLLLPALSFSARIGICFLFVLCFLYLSRFDPLAKLLDLVLLEVFFFGR</sequence>
<proteinExistence type="predicted"/>
<evidence type="ECO:0000313" key="2">
    <source>
        <dbReference type="EMBL" id="RRT79999.1"/>
    </source>
</evidence>
<dbReference type="AlphaFoldDB" id="A0A427AUQ1"/>
<comment type="caution">
    <text evidence="2">The sequence shown here is derived from an EMBL/GenBank/DDBJ whole genome shotgun (WGS) entry which is preliminary data.</text>
</comment>
<gene>
    <name evidence="2" type="ORF">B296_00008276</name>
</gene>
<dbReference type="Proteomes" id="UP000287651">
    <property type="component" value="Unassembled WGS sequence"/>
</dbReference>
<evidence type="ECO:0000313" key="3">
    <source>
        <dbReference type="Proteomes" id="UP000287651"/>
    </source>
</evidence>
<accession>A0A427AUQ1</accession>
<protein>
    <submittedName>
        <fullName evidence="2">Uncharacterized protein</fullName>
    </submittedName>
</protein>
<dbReference type="EMBL" id="AMZH03001256">
    <property type="protein sequence ID" value="RRT79999.1"/>
    <property type="molecule type" value="Genomic_DNA"/>
</dbReference>
<keyword evidence="1" id="KW-0812">Transmembrane</keyword>
<keyword evidence="1" id="KW-1133">Transmembrane helix</keyword>
<keyword evidence="1" id="KW-0472">Membrane</keyword>
<feature type="transmembrane region" description="Helical" evidence="1">
    <location>
        <begin position="45"/>
        <end position="69"/>
    </location>
</feature>